<dbReference type="InterPro" id="IPR013783">
    <property type="entry name" value="Ig-like_fold"/>
</dbReference>
<gene>
    <name evidence="8" type="primary">ramA_1</name>
    <name evidence="8" type="ORF">PACILC2_11220</name>
</gene>
<feature type="domain" description="Alpha-L-rhamnosidase C-terminal" evidence="7">
    <location>
        <begin position="773"/>
        <end position="845"/>
    </location>
</feature>
<dbReference type="PANTHER" id="PTHR33307">
    <property type="entry name" value="ALPHA-RHAMNOSIDASE (EUROFUNG)"/>
    <property type="match status" value="1"/>
</dbReference>
<dbReference type="PANTHER" id="PTHR33307:SF6">
    <property type="entry name" value="ALPHA-RHAMNOSIDASE (EUROFUNG)-RELATED"/>
    <property type="match status" value="1"/>
</dbReference>
<dbReference type="Proteomes" id="UP000680304">
    <property type="component" value="Unassembled WGS sequence"/>
</dbReference>
<evidence type="ECO:0000256" key="1">
    <source>
        <dbReference type="ARBA" id="ARBA00001445"/>
    </source>
</evidence>
<dbReference type="Pfam" id="PF08531">
    <property type="entry name" value="Bac_rhamnosid_N"/>
    <property type="match status" value="1"/>
</dbReference>
<evidence type="ECO:0000259" key="7">
    <source>
        <dbReference type="Pfam" id="PF17390"/>
    </source>
</evidence>
<name>A0ABQ4N309_9BACL</name>
<keyword evidence="3" id="KW-0378">Hydrolase</keyword>
<dbReference type="InterPro" id="IPR008902">
    <property type="entry name" value="Rhamnosid_concanavalin"/>
</dbReference>
<evidence type="ECO:0000256" key="3">
    <source>
        <dbReference type="ARBA" id="ARBA00022801"/>
    </source>
</evidence>
<evidence type="ECO:0000313" key="8">
    <source>
        <dbReference type="EMBL" id="GIQ62554.1"/>
    </source>
</evidence>
<dbReference type="Pfam" id="PF17390">
    <property type="entry name" value="Bac_rhamnosid_C"/>
    <property type="match status" value="1"/>
</dbReference>
<evidence type="ECO:0000313" key="9">
    <source>
        <dbReference type="Proteomes" id="UP000680304"/>
    </source>
</evidence>
<proteinExistence type="predicted"/>
<evidence type="ECO:0000259" key="5">
    <source>
        <dbReference type="Pfam" id="PF08531"/>
    </source>
</evidence>
<evidence type="ECO:0000256" key="2">
    <source>
        <dbReference type="ARBA" id="ARBA00012652"/>
    </source>
</evidence>
<keyword evidence="9" id="KW-1185">Reference proteome</keyword>
<feature type="domain" description="Alpha-L-rhamnosidase concanavalin-like" evidence="4">
    <location>
        <begin position="323"/>
        <end position="423"/>
    </location>
</feature>
<dbReference type="InterPro" id="IPR035396">
    <property type="entry name" value="Bac_rhamnosid6H"/>
</dbReference>
<dbReference type="Pfam" id="PF17389">
    <property type="entry name" value="Bac_rhamnosid6H"/>
    <property type="match status" value="1"/>
</dbReference>
<dbReference type="InterPro" id="IPR013737">
    <property type="entry name" value="Bac_rhamnosid_N"/>
</dbReference>
<evidence type="ECO:0000259" key="4">
    <source>
        <dbReference type="Pfam" id="PF05592"/>
    </source>
</evidence>
<dbReference type="Pfam" id="PF25788">
    <property type="entry name" value="Ig_Rha78A_N"/>
    <property type="match status" value="1"/>
</dbReference>
<feature type="domain" description="Bacterial alpha-L-rhamnosidase N-terminal" evidence="5">
    <location>
        <begin position="146"/>
        <end position="312"/>
    </location>
</feature>
<comment type="caution">
    <text evidence="8">The sequence shown here is derived from an EMBL/GenBank/DDBJ whole genome shotgun (WGS) entry which is preliminary data.</text>
</comment>
<dbReference type="Gene3D" id="1.50.10.10">
    <property type="match status" value="1"/>
</dbReference>
<dbReference type="InterPro" id="IPR016007">
    <property type="entry name" value="Alpha_rhamnosid"/>
</dbReference>
<dbReference type="PIRSF" id="PIRSF010631">
    <property type="entry name" value="A-rhamnsds"/>
    <property type="match status" value="1"/>
</dbReference>
<dbReference type="InterPro" id="IPR012341">
    <property type="entry name" value="6hp_glycosidase-like_sf"/>
</dbReference>
<dbReference type="InterPro" id="IPR035398">
    <property type="entry name" value="Bac_rhamnosid_C"/>
</dbReference>
<sequence>MLNVIDPRCEYRRNPIGIGERRPRISWRLQGDRRDVLQTAYRIQVSLDDAFRQIVWDSGKVESDASTHIELDGLSVKSRTVYYYRIQAWDNGGETSDWSETAWWETGLLDYREWQAQWIAYPEAHLAALGEACPIFRRTFDVRDGVVSARIYATAHGVYELQLDGRRVGDWYMTPGWTSYNKRLQYQTYDVTERMTPGKHAIGIGVGNGWYKGNLAWSDRRNIYGDRSAALLQLHLVYADGSEETIVTDSEWRAAPSAVLMSEIYHGETYDASLEQPGWCLPAFDDSSWLAAETVEFDKSRLTAQYNEPVRPIETIKPIALLRTPAGETVLDMGQNMVGWIRFTVRAEAGREMRLQHAEVLDAEGNFYTENLRSAKQTITYRAKGGETETYEPHYTFQGFRYVKLEGFPEPVEPEQFTGVVIHSDMTPTGRFACSEPLVNQLHHNILWGLKGNFVDVPTDCPQRDERLGWTGDAQMFARTATYLMNVAPFFGKWLQDLAADQLEDGGVPFVIPNVLSEKEHSSSAWGDAAVIIPWTLYLVYGDKRILERQYDSMTAWIQYIRKQGGDEALWNTGFHFGDWLALDSKPGSYFGATDNDFIATAFYAYSVSLLRDAAIALGKTADAEELRALHERIVAAFRREFVTPAGRLAVPTQTAHVLALTFGLVEGDDRKRIGERLAKLVEDAGHLTTGFVGTPYLNHALSTAGHHEIASRLLLRTEYPSWLYQVTKGATTVWEHWDGIREDGTFWSKDMNSFNHYAYGSIGDWLYRVVAGIDTDPSAPGYKRIVLRPQPVAGLTWADGAFDSMYGEIRCAWKLPDKPDGEIEVTVTVPPNTTATLTLPDSASLTPDAVTESGTPLDRAAGVHGVRRGDAGLELKLGSGTYRFAYAASAAAAAVPASQA</sequence>
<dbReference type="Gene3D" id="2.60.120.260">
    <property type="entry name" value="Galactose-binding domain-like"/>
    <property type="match status" value="2"/>
</dbReference>
<dbReference type="Pfam" id="PF05592">
    <property type="entry name" value="Bac_rhamnosid"/>
    <property type="match status" value="1"/>
</dbReference>
<dbReference type="InterPro" id="IPR036116">
    <property type="entry name" value="FN3_sf"/>
</dbReference>
<evidence type="ECO:0000259" key="6">
    <source>
        <dbReference type="Pfam" id="PF17389"/>
    </source>
</evidence>
<dbReference type="RefSeq" id="WP_062491323.1">
    <property type="nucleotide sequence ID" value="NZ_BOVJ01000037.1"/>
</dbReference>
<dbReference type="EMBL" id="BOVJ01000037">
    <property type="protein sequence ID" value="GIQ62554.1"/>
    <property type="molecule type" value="Genomic_DNA"/>
</dbReference>
<dbReference type="EC" id="3.2.1.40" evidence="2"/>
<organism evidence="8 9">
    <name type="scientific">Paenibacillus cisolokensis</name>
    <dbReference type="NCBI Taxonomy" id="1658519"/>
    <lineage>
        <taxon>Bacteria</taxon>
        <taxon>Bacillati</taxon>
        <taxon>Bacillota</taxon>
        <taxon>Bacilli</taxon>
        <taxon>Bacillales</taxon>
        <taxon>Paenibacillaceae</taxon>
        <taxon>Paenibacillus</taxon>
    </lineage>
</organism>
<protein>
    <recommendedName>
        <fullName evidence="2">alpha-L-rhamnosidase</fullName>
        <ecNumber evidence="2">3.2.1.40</ecNumber>
    </recommendedName>
</protein>
<dbReference type="InterPro" id="IPR008928">
    <property type="entry name" value="6-hairpin_glycosidase_sf"/>
</dbReference>
<dbReference type="Gene3D" id="2.60.40.10">
    <property type="entry name" value="Immunoglobulins"/>
    <property type="match status" value="1"/>
</dbReference>
<reference evidence="8 9" key="1">
    <citation type="submission" date="2021-04" db="EMBL/GenBank/DDBJ databases">
        <title>Draft genome sequence of Paenibacillus cisolokensis, LC2-13A.</title>
        <authorList>
            <person name="Uke A."/>
            <person name="Chhe C."/>
            <person name="Baramee S."/>
            <person name="Kosugi A."/>
        </authorList>
    </citation>
    <scope>NUCLEOTIDE SEQUENCE [LARGE SCALE GENOMIC DNA]</scope>
    <source>
        <strain evidence="8 9">LC2-13A</strain>
    </source>
</reference>
<feature type="domain" description="Alpha-L-rhamnosidase six-hairpin glycosidase" evidence="6">
    <location>
        <begin position="429"/>
        <end position="771"/>
    </location>
</feature>
<comment type="catalytic activity">
    <reaction evidence="1">
        <text>Hydrolysis of terminal non-reducing alpha-L-rhamnose residues in alpha-L-rhamnosides.</text>
        <dbReference type="EC" id="3.2.1.40"/>
    </reaction>
</comment>
<dbReference type="SUPFAM" id="SSF49265">
    <property type="entry name" value="Fibronectin type III"/>
    <property type="match status" value="1"/>
</dbReference>
<dbReference type="SUPFAM" id="SSF48208">
    <property type="entry name" value="Six-hairpin glycosidases"/>
    <property type="match status" value="1"/>
</dbReference>
<accession>A0ABQ4N309</accession>
<dbReference type="Gene3D" id="2.60.420.10">
    <property type="entry name" value="Maltose phosphorylase, domain 3"/>
    <property type="match status" value="1"/>
</dbReference>